<dbReference type="PANTHER" id="PTHR12526">
    <property type="entry name" value="GLYCOSYLTRANSFERASE"/>
    <property type="match status" value="1"/>
</dbReference>
<accession>A0A1Y6M850</accession>
<name>A0A1Y6M850_9GAMM</name>
<feature type="domain" description="Glycosyltransferase subfamily 4-like N-terminal" evidence="2">
    <location>
        <begin position="13"/>
        <end position="173"/>
    </location>
</feature>
<evidence type="ECO:0000259" key="1">
    <source>
        <dbReference type="Pfam" id="PF00534"/>
    </source>
</evidence>
<dbReference type="Proteomes" id="UP000195719">
    <property type="component" value="Unassembled WGS sequence"/>
</dbReference>
<keyword evidence="3" id="KW-0808">Transferase</keyword>
<sequence>MKTIIHVVQHLSPGGLETMVLNMLSFSDPHYRVFICSMEGTSQHIVASWRQLLPFKHQIIGLNKPQGISLSTIKNLHAVFKDNQADIVHSHHIGPLLYASCALQRHQHLIKHIHTEHDAWHLNSYKHRFIHYIALLLSNPTVVADADFVCQKIRNIFKSYPIYTIKNGINPSRFTVGNKLHARDKLALALPTGSIVIGNAARLETVKGQHHLIEALQLLPSSFHLLLAGSGSTRSELQQLVHQYKLEHRVHFLGHIDDMPTFYQALDLFCLPSNNEGFPLSTLEAQACGIPCIANNVGGVSETLSTDSLLVNDNTAITLSDAIKSIPHHGIRHDARDFILKHNHAQTMTKAYEQLYFSGENI</sequence>
<keyword evidence="4" id="KW-1185">Reference proteome</keyword>
<gene>
    <name evidence="3" type="primary">epsF_1</name>
    <name evidence="3" type="ORF">PAND9192_00583</name>
</gene>
<feature type="domain" description="Glycosyl transferase family 1" evidence="1">
    <location>
        <begin position="188"/>
        <end position="328"/>
    </location>
</feature>
<dbReference type="GO" id="GO:1901135">
    <property type="term" value="P:carbohydrate derivative metabolic process"/>
    <property type="evidence" value="ECO:0007669"/>
    <property type="project" value="UniProtKB-ARBA"/>
</dbReference>
<dbReference type="Pfam" id="PF00534">
    <property type="entry name" value="Glycos_transf_1"/>
    <property type="match status" value="1"/>
</dbReference>
<dbReference type="EMBL" id="FYAJ01000001">
    <property type="protein sequence ID" value="SMY32734.1"/>
    <property type="molecule type" value="Genomic_DNA"/>
</dbReference>
<organism evidence="3 4">
    <name type="scientific">Photobacterium andalusiense</name>
    <dbReference type="NCBI Taxonomy" id="2204296"/>
    <lineage>
        <taxon>Bacteria</taxon>
        <taxon>Pseudomonadati</taxon>
        <taxon>Pseudomonadota</taxon>
        <taxon>Gammaproteobacteria</taxon>
        <taxon>Vibrionales</taxon>
        <taxon>Vibrionaceae</taxon>
        <taxon>Photobacterium</taxon>
    </lineage>
</organism>
<dbReference type="PANTHER" id="PTHR12526:SF630">
    <property type="entry name" value="GLYCOSYLTRANSFERASE"/>
    <property type="match status" value="1"/>
</dbReference>
<dbReference type="EC" id="2.4.-.-" evidence="3"/>
<proteinExistence type="predicted"/>
<dbReference type="AlphaFoldDB" id="A0A1Y6M850"/>
<dbReference type="GO" id="GO:0016757">
    <property type="term" value="F:glycosyltransferase activity"/>
    <property type="evidence" value="ECO:0007669"/>
    <property type="project" value="UniProtKB-KW"/>
</dbReference>
<protein>
    <submittedName>
        <fullName evidence="3">Putative glycosyltransferase EpsF</fullName>
        <ecNumber evidence="3">2.4.-.-</ecNumber>
    </submittedName>
</protein>
<dbReference type="SUPFAM" id="SSF53756">
    <property type="entry name" value="UDP-Glycosyltransferase/glycogen phosphorylase"/>
    <property type="match status" value="1"/>
</dbReference>
<reference evidence="4" key="1">
    <citation type="submission" date="2017-06" db="EMBL/GenBank/DDBJ databases">
        <authorList>
            <person name="Rodrigo-Torres L."/>
            <person name="Arahal R.D."/>
            <person name="Lucena T."/>
        </authorList>
    </citation>
    <scope>NUCLEOTIDE SEQUENCE [LARGE SCALE GENOMIC DNA]</scope>
    <source>
        <strain evidence="4">CECT 9192</strain>
    </source>
</reference>
<keyword evidence="3" id="KW-0328">Glycosyltransferase</keyword>
<dbReference type="RefSeq" id="WP_087852453.1">
    <property type="nucleotide sequence ID" value="NZ_FYAJ01000001.1"/>
</dbReference>
<dbReference type="InterPro" id="IPR028098">
    <property type="entry name" value="Glyco_trans_4-like_N"/>
</dbReference>
<evidence type="ECO:0000313" key="3">
    <source>
        <dbReference type="EMBL" id="SMY32734.1"/>
    </source>
</evidence>
<evidence type="ECO:0000259" key="2">
    <source>
        <dbReference type="Pfam" id="PF13439"/>
    </source>
</evidence>
<dbReference type="InterPro" id="IPR001296">
    <property type="entry name" value="Glyco_trans_1"/>
</dbReference>
<dbReference type="Pfam" id="PF13439">
    <property type="entry name" value="Glyco_transf_4"/>
    <property type="match status" value="1"/>
</dbReference>
<dbReference type="Gene3D" id="3.40.50.2000">
    <property type="entry name" value="Glycogen Phosphorylase B"/>
    <property type="match status" value="2"/>
</dbReference>
<evidence type="ECO:0000313" key="4">
    <source>
        <dbReference type="Proteomes" id="UP000195719"/>
    </source>
</evidence>